<feature type="domain" description="Heterokaryon incompatibility" evidence="2">
    <location>
        <begin position="59"/>
        <end position="171"/>
    </location>
</feature>
<keyword evidence="4" id="KW-1185">Reference proteome</keyword>
<dbReference type="PANTHER" id="PTHR24148">
    <property type="entry name" value="ANKYRIN REPEAT DOMAIN-CONTAINING PROTEIN 39 HOMOLOG-RELATED"/>
    <property type="match status" value="1"/>
</dbReference>
<organism evidence="3 4">
    <name type="scientific">Immersiella caudata</name>
    <dbReference type="NCBI Taxonomy" id="314043"/>
    <lineage>
        <taxon>Eukaryota</taxon>
        <taxon>Fungi</taxon>
        <taxon>Dikarya</taxon>
        <taxon>Ascomycota</taxon>
        <taxon>Pezizomycotina</taxon>
        <taxon>Sordariomycetes</taxon>
        <taxon>Sordariomycetidae</taxon>
        <taxon>Sordariales</taxon>
        <taxon>Lasiosphaeriaceae</taxon>
        <taxon>Immersiella</taxon>
    </lineage>
</organism>
<sequence>MSGQQRSDTPSNAPLPFVSLPDGNIRLLHLRPDRDRDGPLKCQLVDYPLQNMGKRACLYEALSYCWYQSEKPNLVSEKPKWISIDGRRLPITKNLHDALLRLRDDFFGRVMWVDAVCINQGDVEERGHQVRSMTEIYSKANRVIVWLGEAEARDHEAFQAIREVGGKLSSLASNKEADDHEASRAEVGETPCPLPRDKEEAVLQEVAAAQNLRIMCGAVEMDGYAFSLCVEALPAVRNQASPVTYLMRPSIFRPRYKMDHAGRVSLGICPLGGLLDMYHAHEATDPRDKVFAMLGMSSDNHAAVEIAGLLLNYEILWQDLLKRLVYFVLGQQEVRTQPNQETAIIEGKGHVLGVVHSTDQNRVRVTPRISQLPSEWDAQPSVRPIHVGDLVCQLQGATRPMIIRPHKDHFSVIATTVAALDAIPRHRSAQTLESL</sequence>
<dbReference type="Proteomes" id="UP001175000">
    <property type="component" value="Unassembled WGS sequence"/>
</dbReference>
<accession>A0AA39WLP7</accession>
<name>A0AA39WLP7_9PEZI</name>
<comment type="caution">
    <text evidence="3">The sequence shown here is derived from an EMBL/GenBank/DDBJ whole genome shotgun (WGS) entry which is preliminary data.</text>
</comment>
<evidence type="ECO:0000313" key="4">
    <source>
        <dbReference type="Proteomes" id="UP001175000"/>
    </source>
</evidence>
<feature type="region of interest" description="Disordered" evidence="1">
    <location>
        <begin position="172"/>
        <end position="195"/>
    </location>
</feature>
<evidence type="ECO:0000313" key="3">
    <source>
        <dbReference type="EMBL" id="KAK0617709.1"/>
    </source>
</evidence>
<feature type="compositionally biased region" description="Basic and acidic residues" evidence="1">
    <location>
        <begin position="175"/>
        <end position="187"/>
    </location>
</feature>
<gene>
    <name evidence="3" type="ORF">B0T14DRAFT_539147</name>
</gene>
<protein>
    <submittedName>
        <fullName evidence="3">Heterokaryon incompatibility protein-domain-containing protein</fullName>
    </submittedName>
</protein>
<dbReference type="EMBL" id="JAULSU010000005">
    <property type="protein sequence ID" value="KAK0617709.1"/>
    <property type="molecule type" value="Genomic_DNA"/>
</dbReference>
<dbReference type="InterPro" id="IPR052895">
    <property type="entry name" value="HetReg/Transcr_Mod"/>
</dbReference>
<proteinExistence type="predicted"/>
<dbReference type="Pfam" id="PF06985">
    <property type="entry name" value="HET"/>
    <property type="match status" value="1"/>
</dbReference>
<dbReference type="PANTHER" id="PTHR24148:SF78">
    <property type="entry name" value="HETEROKARYON INCOMPATIBILITY DOMAIN-CONTAINING PROTEIN"/>
    <property type="match status" value="1"/>
</dbReference>
<dbReference type="AlphaFoldDB" id="A0AA39WLP7"/>
<evidence type="ECO:0000259" key="2">
    <source>
        <dbReference type="Pfam" id="PF06985"/>
    </source>
</evidence>
<dbReference type="InterPro" id="IPR010730">
    <property type="entry name" value="HET"/>
</dbReference>
<reference evidence="3" key="1">
    <citation type="submission" date="2023-06" db="EMBL/GenBank/DDBJ databases">
        <title>Genome-scale phylogeny and comparative genomics of the fungal order Sordariales.</title>
        <authorList>
            <consortium name="Lawrence Berkeley National Laboratory"/>
            <person name="Hensen N."/>
            <person name="Bonometti L."/>
            <person name="Westerberg I."/>
            <person name="Brannstrom I.O."/>
            <person name="Guillou S."/>
            <person name="Cros-Aarteil S."/>
            <person name="Calhoun S."/>
            <person name="Haridas S."/>
            <person name="Kuo A."/>
            <person name="Mondo S."/>
            <person name="Pangilinan J."/>
            <person name="Riley R."/>
            <person name="Labutti K."/>
            <person name="Andreopoulos B."/>
            <person name="Lipzen A."/>
            <person name="Chen C."/>
            <person name="Yanf M."/>
            <person name="Daum C."/>
            <person name="Ng V."/>
            <person name="Clum A."/>
            <person name="Steindorff A."/>
            <person name="Ohm R."/>
            <person name="Martin F."/>
            <person name="Silar P."/>
            <person name="Natvig D."/>
            <person name="Lalanne C."/>
            <person name="Gautier V."/>
            <person name="Ament-Velasquez S.L."/>
            <person name="Kruys A."/>
            <person name="Hutchinson M.I."/>
            <person name="Powell A.J."/>
            <person name="Barry K."/>
            <person name="Miller A.N."/>
            <person name="Grigoriev I.V."/>
            <person name="Debuchy R."/>
            <person name="Gladieux P."/>
            <person name="Thoren M.H."/>
            <person name="Johannesson H."/>
        </authorList>
    </citation>
    <scope>NUCLEOTIDE SEQUENCE</scope>
    <source>
        <strain evidence="3">CBS 606.72</strain>
    </source>
</reference>
<evidence type="ECO:0000256" key="1">
    <source>
        <dbReference type="SAM" id="MobiDB-lite"/>
    </source>
</evidence>